<dbReference type="Proteomes" id="UP001285441">
    <property type="component" value="Unassembled WGS sequence"/>
</dbReference>
<organism evidence="3 4">
    <name type="scientific">Podospora didyma</name>
    <dbReference type="NCBI Taxonomy" id="330526"/>
    <lineage>
        <taxon>Eukaryota</taxon>
        <taxon>Fungi</taxon>
        <taxon>Dikarya</taxon>
        <taxon>Ascomycota</taxon>
        <taxon>Pezizomycotina</taxon>
        <taxon>Sordariomycetes</taxon>
        <taxon>Sordariomycetidae</taxon>
        <taxon>Sordariales</taxon>
        <taxon>Podosporaceae</taxon>
        <taxon>Podospora</taxon>
    </lineage>
</organism>
<dbReference type="Pfam" id="PF06985">
    <property type="entry name" value="HET"/>
    <property type="match status" value="1"/>
</dbReference>
<proteinExistence type="predicted"/>
<feature type="non-terminal residue" evidence="3">
    <location>
        <position position="320"/>
    </location>
</feature>
<comment type="caution">
    <text evidence="3">The sequence shown here is derived from an EMBL/GenBank/DDBJ whole genome shotgun (WGS) entry which is preliminary data.</text>
</comment>
<keyword evidence="4" id="KW-1185">Reference proteome</keyword>
<gene>
    <name evidence="3" type="ORF">B0H63DRAFT_393455</name>
</gene>
<feature type="region of interest" description="Disordered" evidence="1">
    <location>
        <begin position="66"/>
        <end position="89"/>
    </location>
</feature>
<dbReference type="InterPro" id="IPR010730">
    <property type="entry name" value="HET"/>
</dbReference>
<reference evidence="3" key="1">
    <citation type="journal article" date="2023" name="Mol. Phylogenet. Evol.">
        <title>Genome-scale phylogeny and comparative genomics of the fungal order Sordariales.</title>
        <authorList>
            <person name="Hensen N."/>
            <person name="Bonometti L."/>
            <person name="Westerberg I."/>
            <person name="Brannstrom I.O."/>
            <person name="Guillou S."/>
            <person name="Cros-Aarteil S."/>
            <person name="Calhoun S."/>
            <person name="Haridas S."/>
            <person name="Kuo A."/>
            <person name="Mondo S."/>
            <person name="Pangilinan J."/>
            <person name="Riley R."/>
            <person name="LaButti K."/>
            <person name="Andreopoulos B."/>
            <person name="Lipzen A."/>
            <person name="Chen C."/>
            <person name="Yan M."/>
            <person name="Daum C."/>
            <person name="Ng V."/>
            <person name="Clum A."/>
            <person name="Steindorff A."/>
            <person name="Ohm R.A."/>
            <person name="Martin F."/>
            <person name="Silar P."/>
            <person name="Natvig D.O."/>
            <person name="Lalanne C."/>
            <person name="Gautier V."/>
            <person name="Ament-Velasquez S.L."/>
            <person name="Kruys A."/>
            <person name="Hutchinson M.I."/>
            <person name="Powell A.J."/>
            <person name="Barry K."/>
            <person name="Miller A.N."/>
            <person name="Grigoriev I.V."/>
            <person name="Debuchy R."/>
            <person name="Gladieux P."/>
            <person name="Hiltunen Thoren M."/>
            <person name="Johannesson H."/>
        </authorList>
    </citation>
    <scope>NUCLEOTIDE SEQUENCE</scope>
    <source>
        <strain evidence="3">CBS 232.78</strain>
    </source>
</reference>
<sequence length="320" mass="36431">MADPNQGTFPYRPLPDGADAIRLLTVQPGDFSDRLVCELETVLFSAKPRFTALSYTWQNPYIASQPSSNRLHDGDDRPRPHAPPTPDSPMVIISQGDHEFQVEVQHNLYLALLHLRSLTHPLTLWVDAVCINQDDMEERGCQVAIMSFIFTRALQVVVWLGPKDYGSRTDKTQRMHNDWRTGPVRMLATSLASNTESRGFSNVMQLDYSAEPDPATVNRIAASAYWTRLWIVQEMCLPQRVVLVYGSVMWRYEDFAGWNILAEARRPPLAQNYHHANPLTENSGIKAIFSLTDTRNARHSEKLRLERLVERFAGSHCTEI</sequence>
<dbReference type="AlphaFoldDB" id="A0AAE0NR05"/>
<evidence type="ECO:0000259" key="2">
    <source>
        <dbReference type="Pfam" id="PF06985"/>
    </source>
</evidence>
<feature type="compositionally biased region" description="Basic and acidic residues" evidence="1">
    <location>
        <begin position="70"/>
        <end position="79"/>
    </location>
</feature>
<protein>
    <submittedName>
        <fullName evidence="3">Heterokaryon incompatibility protein-domain-containing protein</fullName>
    </submittedName>
</protein>
<evidence type="ECO:0000256" key="1">
    <source>
        <dbReference type="SAM" id="MobiDB-lite"/>
    </source>
</evidence>
<dbReference type="PANTHER" id="PTHR24148:SF64">
    <property type="entry name" value="HETEROKARYON INCOMPATIBILITY DOMAIN-CONTAINING PROTEIN"/>
    <property type="match status" value="1"/>
</dbReference>
<reference evidence="3" key="2">
    <citation type="submission" date="2023-06" db="EMBL/GenBank/DDBJ databases">
        <authorList>
            <consortium name="Lawrence Berkeley National Laboratory"/>
            <person name="Haridas S."/>
            <person name="Hensen N."/>
            <person name="Bonometti L."/>
            <person name="Westerberg I."/>
            <person name="Brannstrom I.O."/>
            <person name="Guillou S."/>
            <person name="Cros-Aarteil S."/>
            <person name="Calhoun S."/>
            <person name="Kuo A."/>
            <person name="Mondo S."/>
            <person name="Pangilinan J."/>
            <person name="Riley R."/>
            <person name="LaButti K."/>
            <person name="Andreopoulos B."/>
            <person name="Lipzen A."/>
            <person name="Chen C."/>
            <person name="Yanf M."/>
            <person name="Daum C."/>
            <person name="Ng V."/>
            <person name="Clum A."/>
            <person name="Steindorff A."/>
            <person name="Ohm R."/>
            <person name="Martin F."/>
            <person name="Silar P."/>
            <person name="Natvig D."/>
            <person name="Lalanne C."/>
            <person name="Gautier V."/>
            <person name="Ament-velasquez S.L."/>
            <person name="Kruys A."/>
            <person name="Hutchinson M.I."/>
            <person name="Powell A.J."/>
            <person name="Barry K."/>
            <person name="Miller A.N."/>
            <person name="Grigoriev I.V."/>
            <person name="Debuchy R."/>
            <person name="Gladieux P."/>
            <person name="Thoren M.H."/>
            <person name="Johannesson H."/>
        </authorList>
    </citation>
    <scope>NUCLEOTIDE SEQUENCE</scope>
    <source>
        <strain evidence="3">CBS 232.78</strain>
    </source>
</reference>
<dbReference type="InterPro" id="IPR052895">
    <property type="entry name" value="HetReg/Transcr_Mod"/>
</dbReference>
<name>A0AAE0NR05_9PEZI</name>
<evidence type="ECO:0000313" key="4">
    <source>
        <dbReference type="Proteomes" id="UP001285441"/>
    </source>
</evidence>
<accession>A0AAE0NR05</accession>
<dbReference type="EMBL" id="JAULSW010000004">
    <property type="protein sequence ID" value="KAK3386117.1"/>
    <property type="molecule type" value="Genomic_DNA"/>
</dbReference>
<feature type="domain" description="Heterokaryon incompatibility" evidence="2">
    <location>
        <begin position="50"/>
        <end position="234"/>
    </location>
</feature>
<dbReference type="PANTHER" id="PTHR24148">
    <property type="entry name" value="ANKYRIN REPEAT DOMAIN-CONTAINING PROTEIN 39 HOMOLOG-RELATED"/>
    <property type="match status" value="1"/>
</dbReference>
<evidence type="ECO:0000313" key="3">
    <source>
        <dbReference type="EMBL" id="KAK3386117.1"/>
    </source>
</evidence>